<evidence type="ECO:0000313" key="3">
    <source>
        <dbReference type="EMBL" id="PZX43573.1"/>
    </source>
</evidence>
<comment type="caution">
    <text evidence="3">The sequence shown here is derived from an EMBL/GenBank/DDBJ whole genome shotgun (WGS) entry which is preliminary data.</text>
</comment>
<evidence type="ECO:0000259" key="2">
    <source>
        <dbReference type="Pfam" id="PF14240"/>
    </source>
</evidence>
<feature type="domain" description="YHYH" evidence="2">
    <location>
        <begin position="156"/>
        <end position="279"/>
    </location>
</feature>
<organism evidence="3 4">
    <name type="scientific">Nonlabens dokdonensis</name>
    <dbReference type="NCBI Taxonomy" id="328515"/>
    <lineage>
        <taxon>Bacteria</taxon>
        <taxon>Pseudomonadati</taxon>
        <taxon>Bacteroidota</taxon>
        <taxon>Flavobacteriia</taxon>
        <taxon>Flavobacteriales</taxon>
        <taxon>Flavobacteriaceae</taxon>
        <taxon>Nonlabens</taxon>
    </lineage>
</organism>
<reference evidence="3 4" key="1">
    <citation type="submission" date="2018-06" db="EMBL/GenBank/DDBJ databases">
        <title>Genomic Encyclopedia of Archaeal and Bacterial Type Strains, Phase II (KMG-II): from individual species to whole genera.</title>
        <authorList>
            <person name="Goeker M."/>
        </authorList>
    </citation>
    <scope>NUCLEOTIDE SEQUENCE [LARGE SCALE GENOMIC DNA]</scope>
    <source>
        <strain evidence="3 4">DSM 17205</strain>
    </source>
</reference>
<protein>
    <submittedName>
        <fullName evidence="3">YHYH protein</fullName>
    </submittedName>
</protein>
<dbReference type="EMBL" id="QKZR01000001">
    <property type="protein sequence ID" value="PZX43573.1"/>
    <property type="molecule type" value="Genomic_DNA"/>
</dbReference>
<dbReference type="Pfam" id="PF14240">
    <property type="entry name" value="YHYH"/>
    <property type="match status" value="1"/>
</dbReference>
<dbReference type="Proteomes" id="UP000248584">
    <property type="component" value="Unassembled WGS sequence"/>
</dbReference>
<keyword evidence="1" id="KW-0732">Signal</keyword>
<evidence type="ECO:0000256" key="1">
    <source>
        <dbReference type="SAM" id="SignalP"/>
    </source>
</evidence>
<feature type="chain" id="PRO_5045107979" evidence="1">
    <location>
        <begin position="22"/>
        <end position="331"/>
    </location>
</feature>
<evidence type="ECO:0000313" key="4">
    <source>
        <dbReference type="Proteomes" id="UP000248584"/>
    </source>
</evidence>
<keyword evidence="4" id="KW-1185">Reference proteome</keyword>
<proteinExistence type="predicted"/>
<accession>A0ABX5Q164</accession>
<sequence>MKINKIITLATCFGLVITACSSDDTSGDSTTLTDTIIKESMFNSASLASFETVTATLEDGTSAECFRITFSSNPVASGPFCPTTINDVAGMGFYDGATNPGLRVFAAALLNDIEADGYDMVNNDGTVNVDFFNGATDPNLSYCLEAPADDSLQLVFTIPAYPKLATSNNVITEVELVGLSLDGVPYNGDPPSAINGPSMGGPGGPGGGTSTQINFPSVDPCGGHHDPAGYYHWHLVPQVANQVLAANGITEISCTNIAQTNDVELVGFAKDGFPMYAYETEPADLDECGGRTASTTEYPNGTYHYVASTLSAPNVPACLKGVAAANSFQFQ</sequence>
<name>A0ABX5Q164_9FLAO</name>
<dbReference type="RefSeq" id="WP_015361389.1">
    <property type="nucleotide sequence ID" value="NZ_QKZR01000001.1"/>
</dbReference>
<dbReference type="PROSITE" id="PS51257">
    <property type="entry name" value="PROKAR_LIPOPROTEIN"/>
    <property type="match status" value="1"/>
</dbReference>
<dbReference type="InterPro" id="IPR025924">
    <property type="entry name" value="YHYH_dom"/>
</dbReference>
<gene>
    <name evidence="3" type="ORF">LX97_00574</name>
</gene>
<feature type="signal peptide" evidence="1">
    <location>
        <begin position="1"/>
        <end position="21"/>
    </location>
</feature>